<feature type="transmembrane region" description="Helical" evidence="1">
    <location>
        <begin position="88"/>
        <end position="111"/>
    </location>
</feature>
<dbReference type="Proteomes" id="UP000664904">
    <property type="component" value="Chromosome"/>
</dbReference>
<evidence type="ECO:0000256" key="1">
    <source>
        <dbReference type="SAM" id="Phobius"/>
    </source>
</evidence>
<gene>
    <name evidence="2" type="ORF">J5O05_02985</name>
</gene>
<feature type="transmembrane region" description="Helical" evidence="1">
    <location>
        <begin position="50"/>
        <end position="68"/>
    </location>
</feature>
<dbReference type="EMBL" id="CP072133">
    <property type="protein sequence ID" value="QTH71907.1"/>
    <property type="molecule type" value="Genomic_DNA"/>
</dbReference>
<organism evidence="2 3">
    <name type="scientific">Pseudoalteromonas xiamenensis</name>
    <dbReference type="NCBI Taxonomy" id="882626"/>
    <lineage>
        <taxon>Bacteria</taxon>
        <taxon>Pseudomonadati</taxon>
        <taxon>Pseudomonadota</taxon>
        <taxon>Gammaproteobacteria</taxon>
        <taxon>Alteromonadales</taxon>
        <taxon>Pseudoalteromonadaceae</taxon>
        <taxon>Pseudoalteromonas</taxon>
    </lineage>
</organism>
<name>A0A975HLG3_9GAMM</name>
<dbReference type="RefSeq" id="WP_208843530.1">
    <property type="nucleotide sequence ID" value="NZ_CP072133.1"/>
</dbReference>
<keyword evidence="1" id="KW-0812">Transmembrane</keyword>
<sequence>MFNNMLAVLGRLITVLELVAYVALVALSYHSFKVLYFAGKNIIQTRSDTLLHSCFIVAVCVAIFPISSDIVRDYILALDMEKMALRQLFYLSMFVMECGFMFALVAFHWIGGCALSPLARVNLVLSVLICSVEATQFVARGIYGFDGLMPFYKTTVLTLHAATLFSTSAYPFAHFWRYNR</sequence>
<feature type="transmembrane region" description="Helical" evidence="1">
    <location>
        <begin position="155"/>
        <end position="176"/>
    </location>
</feature>
<dbReference type="KEGG" id="pxi:J5O05_02985"/>
<evidence type="ECO:0000313" key="2">
    <source>
        <dbReference type="EMBL" id="QTH71907.1"/>
    </source>
</evidence>
<proteinExistence type="predicted"/>
<protein>
    <submittedName>
        <fullName evidence="2">Uncharacterized protein</fullName>
    </submittedName>
</protein>
<feature type="transmembrane region" description="Helical" evidence="1">
    <location>
        <begin position="6"/>
        <end position="29"/>
    </location>
</feature>
<keyword evidence="3" id="KW-1185">Reference proteome</keyword>
<evidence type="ECO:0000313" key="3">
    <source>
        <dbReference type="Proteomes" id="UP000664904"/>
    </source>
</evidence>
<keyword evidence="1" id="KW-0472">Membrane</keyword>
<keyword evidence="1" id="KW-1133">Transmembrane helix</keyword>
<accession>A0A975HLG3</accession>
<reference evidence="2" key="1">
    <citation type="submission" date="2021-03" db="EMBL/GenBank/DDBJ databases">
        <title>Complete Genome of Pseudoalteromonas xiamenensis STKMTI.2, a new potential marine bacterium producing anti-Vibrio compounds.</title>
        <authorList>
            <person name="Handayani D.P."/>
            <person name="Isnansetyo A."/>
            <person name="Istiqomah I."/>
            <person name="Jumina J."/>
        </authorList>
    </citation>
    <scope>NUCLEOTIDE SEQUENCE</scope>
    <source>
        <strain evidence="2">STKMTI.2</strain>
    </source>
</reference>
<dbReference type="AlphaFoldDB" id="A0A975HLG3"/>